<protein>
    <submittedName>
        <fullName evidence="11">Ferredoxin reductase</fullName>
    </submittedName>
</protein>
<keyword evidence="6" id="KW-0560">Oxidoreductase</keyword>
<evidence type="ECO:0000313" key="12">
    <source>
        <dbReference type="Proteomes" id="UP000663791"/>
    </source>
</evidence>
<dbReference type="InterPro" id="IPR036010">
    <property type="entry name" value="2Fe-2S_ferredoxin-like_sf"/>
</dbReference>
<dbReference type="GO" id="GO:0046872">
    <property type="term" value="F:metal ion binding"/>
    <property type="evidence" value="ECO:0007669"/>
    <property type="project" value="UniProtKB-KW"/>
</dbReference>
<dbReference type="CDD" id="cd00207">
    <property type="entry name" value="fer2"/>
    <property type="match status" value="1"/>
</dbReference>
<name>A0A938XY14_9ACTN</name>
<keyword evidence="7" id="KW-0408">Iron</keyword>
<dbReference type="InterPro" id="IPR012675">
    <property type="entry name" value="Beta-grasp_dom_sf"/>
</dbReference>
<dbReference type="Gene3D" id="2.40.30.10">
    <property type="entry name" value="Translation factors"/>
    <property type="match status" value="1"/>
</dbReference>
<evidence type="ECO:0000256" key="2">
    <source>
        <dbReference type="ARBA" id="ARBA00022630"/>
    </source>
</evidence>
<evidence type="ECO:0000256" key="1">
    <source>
        <dbReference type="ARBA" id="ARBA00001974"/>
    </source>
</evidence>
<dbReference type="InterPro" id="IPR017938">
    <property type="entry name" value="Riboflavin_synthase-like_b-brl"/>
</dbReference>
<dbReference type="Gene3D" id="3.10.20.30">
    <property type="match status" value="1"/>
</dbReference>
<evidence type="ECO:0000259" key="10">
    <source>
        <dbReference type="PROSITE" id="PS51384"/>
    </source>
</evidence>
<dbReference type="SUPFAM" id="SSF52343">
    <property type="entry name" value="Ferredoxin reductase-like, C-terminal NADP-linked domain"/>
    <property type="match status" value="1"/>
</dbReference>
<dbReference type="PROSITE" id="PS51085">
    <property type="entry name" value="2FE2S_FER_2"/>
    <property type="match status" value="1"/>
</dbReference>
<evidence type="ECO:0000313" key="11">
    <source>
        <dbReference type="EMBL" id="MBM9458552.1"/>
    </source>
</evidence>
<dbReference type="GO" id="GO:0016491">
    <property type="term" value="F:oxidoreductase activity"/>
    <property type="evidence" value="ECO:0007669"/>
    <property type="project" value="UniProtKB-KW"/>
</dbReference>
<keyword evidence="5" id="KW-0274">FAD</keyword>
<evidence type="ECO:0000256" key="6">
    <source>
        <dbReference type="ARBA" id="ARBA00023002"/>
    </source>
</evidence>
<evidence type="ECO:0000256" key="8">
    <source>
        <dbReference type="ARBA" id="ARBA00023014"/>
    </source>
</evidence>
<dbReference type="Proteomes" id="UP000663791">
    <property type="component" value="Unassembled WGS sequence"/>
</dbReference>
<evidence type="ECO:0000259" key="9">
    <source>
        <dbReference type="PROSITE" id="PS51085"/>
    </source>
</evidence>
<evidence type="ECO:0000256" key="7">
    <source>
        <dbReference type="ARBA" id="ARBA00023004"/>
    </source>
</evidence>
<feature type="domain" description="FAD-binding FR-type" evidence="10">
    <location>
        <begin position="70"/>
        <end position="172"/>
    </location>
</feature>
<dbReference type="SUPFAM" id="SSF63380">
    <property type="entry name" value="Riboflavin synthase domain-like"/>
    <property type="match status" value="1"/>
</dbReference>
<keyword evidence="12" id="KW-1185">Reference proteome</keyword>
<keyword evidence="8" id="KW-0411">Iron-sulfur</keyword>
<organism evidence="11 12">
    <name type="scientific">Nocardioides faecalis</name>
    <dbReference type="NCBI Taxonomy" id="2803858"/>
    <lineage>
        <taxon>Bacteria</taxon>
        <taxon>Bacillati</taxon>
        <taxon>Actinomycetota</taxon>
        <taxon>Actinomycetes</taxon>
        <taxon>Propionibacteriales</taxon>
        <taxon>Nocardioidaceae</taxon>
        <taxon>Nocardioides</taxon>
    </lineage>
</organism>
<dbReference type="InterPro" id="IPR039261">
    <property type="entry name" value="FNR_nucleotide-bd"/>
</dbReference>
<dbReference type="Pfam" id="PF00970">
    <property type="entry name" value="FAD_binding_6"/>
    <property type="match status" value="1"/>
</dbReference>
<dbReference type="PANTHER" id="PTHR47354:SF6">
    <property type="entry name" value="NADH OXIDOREDUCTASE HCR"/>
    <property type="match status" value="1"/>
</dbReference>
<feature type="domain" description="2Fe-2S ferredoxin-type" evidence="9">
    <location>
        <begin position="312"/>
        <end position="407"/>
    </location>
</feature>
<dbReference type="PROSITE" id="PS51384">
    <property type="entry name" value="FAD_FR"/>
    <property type="match status" value="1"/>
</dbReference>
<keyword evidence="3" id="KW-0001">2Fe-2S</keyword>
<comment type="caution">
    <text evidence="11">The sequence shown here is derived from an EMBL/GenBank/DDBJ whole genome shotgun (WGS) entry which is preliminary data.</text>
</comment>
<dbReference type="CDD" id="cd06216">
    <property type="entry name" value="FNR_iron_sulfur_binding_2"/>
    <property type="match status" value="1"/>
</dbReference>
<dbReference type="Gene3D" id="3.40.50.80">
    <property type="entry name" value="Nucleotide-binding domain of ferredoxin-NADP reductase (FNR) module"/>
    <property type="match status" value="1"/>
</dbReference>
<evidence type="ECO:0000256" key="4">
    <source>
        <dbReference type="ARBA" id="ARBA00022723"/>
    </source>
</evidence>
<dbReference type="Pfam" id="PF00175">
    <property type="entry name" value="NAD_binding_1"/>
    <property type="match status" value="1"/>
</dbReference>
<dbReference type="Pfam" id="PF00111">
    <property type="entry name" value="Fer2"/>
    <property type="match status" value="1"/>
</dbReference>
<dbReference type="GO" id="GO:0051537">
    <property type="term" value="F:2 iron, 2 sulfur cluster binding"/>
    <property type="evidence" value="ECO:0007669"/>
    <property type="project" value="UniProtKB-KW"/>
</dbReference>
<dbReference type="AlphaFoldDB" id="A0A938XY14"/>
<dbReference type="PRINTS" id="PR00410">
    <property type="entry name" value="PHEHYDRXLASE"/>
</dbReference>
<keyword evidence="2" id="KW-0285">Flavoprotein</keyword>
<dbReference type="InterPro" id="IPR001433">
    <property type="entry name" value="OxRdtase_FAD/NAD-bd"/>
</dbReference>
<proteinExistence type="predicted"/>
<keyword evidence="4" id="KW-0479">Metal-binding</keyword>
<evidence type="ECO:0000256" key="3">
    <source>
        <dbReference type="ARBA" id="ARBA00022714"/>
    </source>
</evidence>
<gene>
    <name evidence="11" type="ORF">JK386_01410</name>
</gene>
<dbReference type="InterPro" id="IPR017927">
    <property type="entry name" value="FAD-bd_FR_type"/>
</dbReference>
<dbReference type="InterPro" id="IPR008333">
    <property type="entry name" value="Cbr1-like_FAD-bd_dom"/>
</dbReference>
<evidence type="ECO:0000256" key="5">
    <source>
        <dbReference type="ARBA" id="ARBA00022827"/>
    </source>
</evidence>
<dbReference type="InterPro" id="IPR050415">
    <property type="entry name" value="MRET"/>
</dbReference>
<accession>A0A938XY14</accession>
<reference evidence="11" key="1">
    <citation type="submission" date="2021-01" db="EMBL/GenBank/DDBJ databases">
        <title>Novel species in genus Nocardioides.</title>
        <authorList>
            <person name="Zhang G."/>
        </authorList>
    </citation>
    <scope>NUCLEOTIDE SEQUENCE</scope>
    <source>
        <strain evidence="11">Zg-536</strain>
    </source>
</reference>
<sequence length="408" mass="42652">MVTDSPPTIRSLPDRTARLGTVSTTTAASASSARAGRLRGGLRSLLDAAVTPLSVDDLLDHFAPLRPGAAVGLQGRIVSVVAETADAATLVIKPGKDWAGHIPGQYVRIGIDVDGVRTWRTYSLTHGPRRDGNISITVKAIPDGTVSGYLVHRAKPGQLLHLGQAEGDFVLDPPQAGVRRKLLMVTAGSGITPVIGMLRNLFSRNEADAIAAYDIVLVHSAMKRDEVIFGAELRAHAAAGRLRLIERHTDTDGLLTTADLEAEVADLADRTAYACGPAGLLDTLEAYYAEHRLTLHTERFRPAVVDVDAEGGTLTFAGTGSEQVVETDGSVPILDAAESAGVLMPSGCRMGICMGCVLPMTSGAVRDLRNGELTVAVPGETNPGGVAIQTCISAAAGDCHIDLGGSHR</sequence>
<dbReference type="SUPFAM" id="SSF54292">
    <property type="entry name" value="2Fe-2S ferredoxin-like"/>
    <property type="match status" value="1"/>
</dbReference>
<comment type="cofactor">
    <cofactor evidence="1">
        <name>FAD</name>
        <dbReference type="ChEBI" id="CHEBI:57692"/>
    </cofactor>
</comment>
<dbReference type="PANTHER" id="PTHR47354">
    <property type="entry name" value="NADH OXIDOREDUCTASE HCR"/>
    <property type="match status" value="1"/>
</dbReference>
<dbReference type="InterPro" id="IPR001041">
    <property type="entry name" value="2Fe-2S_ferredoxin-type"/>
</dbReference>
<dbReference type="EMBL" id="JAERTX010000001">
    <property type="protein sequence ID" value="MBM9458552.1"/>
    <property type="molecule type" value="Genomic_DNA"/>
</dbReference>